<evidence type="ECO:0000313" key="1">
    <source>
        <dbReference type="EMBL" id="KAI4349047.1"/>
    </source>
</evidence>
<accession>A0ACB9PJU9</accession>
<comment type="caution">
    <text evidence="1">The sequence shown here is derived from an EMBL/GenBank/DDBJ whole genome shotgun (WGS) entry which is preliminary data.</text>
</comment>
<organism evidence="1 2">
    <name type="scientific">Bauhinia variegata</name>
    <name type="common">Purple orchid tree</name>
    <name type="synonym">Phanera variegata</name>
    <dbReference type="NCBI Taxonomy" id="167791"/>
    <lineage>
        <taxon>Eukaryota</taxon>
        <taxon>Viridiplantae</taxon>
        <taxon>Streptophyta</taxon>
        <taxon>Embryophyta</taxon>
        <taxon>Tracheophyta</taxon>
        <taxon>Spermatophyta</taxon>
        <taxon>Magnoliopsida</taxon>
        <taxon>eudicotyledons</taxon>
        <taxon>Gunneridae</taxon>
        <taxon>Pentapetalae</taxon>
        <taxon>rosids</taxon>
        <taxon>fabids</taxon>
        <taxon>Fabales</taxon>
        <taxon>Fabaceae</taxon>
        <taxon>Cercidoideae</taxon>
        <taxon>Cercideae</taxon>
        <taxon>Bauhiniinae</taxon>
        <taxon>Bauhinia</taxon>
    </lineage>
</organism>
<reference evidence="1 2" key="1">
    <citation type="journal article" date="2022" name="DNA Res.">
        <title>Chromosomal-level genome assembly of the orchid tree Bauhinia variegata (Leguminosae; Cercidoideae) supports the allotetraploid origin hypothesis of Bauhinia.</title>
        <authorList>
            <person name="Zhong Y."/>
            <person name="Chen Y."/>
            <person name="Zheng D."/>
            <person name="Pang J."/>
            <person name="Liu Y."/>
            <person name="Luo S."/>
            <person name="Meng S."/>
            <person name="Qian L."/>
            <person name="Wei D."/>
            <person name="Dai S."/>
            <person name="Zhou R."/>
        </authorList>
    </citation>
    <scope>NUCLEOTIDE SEQUENCE [LARGE SCALE GENOMIC DNA]</scope>
    <source>
        <strain evidence="1">BV-YZ2020</strain>
    </source>
</reference>
<sequence length="73" mass="8282">MHQINRRTSCTLLNANYSDQVEHVGGPGGTRTQYKWKENKSRGSIKLSQFNIHEPLLSSLLKAEAEKLEGKKE</sequence>
<name>A0ACB9PJU9_BAUVA</name>
<protein>
    <submittedName>
        <fullName evidence="1">Uncharacterized protein</fullName>
    </submittedName>
</protein>
<proteinExistence type="predicted"/>
<evidence type="ECO:0000313" key="2">
    <source>
        <dbReference type="Proteomes" id="UP000828941"/>
    </source>
</evidence>
<dbReference type="Proteomes" id="UP000828941">
    <property type="component" value="Chromosome 4"/>
</dbReference>
<dbReference type="EMBL" id="CM039429">
    <property type="protein sequence ID" value="KAI4349047.1"/>
    <property type="molecule type" value="Genomic_DNA"/>
</dbReference>
<gene>
    <name evidence="1" type="ORF">L6164_009694</name>
</gene>
<keyword evidence="2" id="KW-1185">Reference proteome</keyword>